<feature type="binding site" evidence="13">
    <location>
        <begin position="68"/>
        <end position="69"/>
    </location>
    <ligand>
        <name>ITP</name>
        <dbReference type="ChEBI" id="CHEBI:61402"/>
    </ligand>
</feature>
<accession>A0A7I8V5T8</accession>
<comment type="catalytic activity">
    <reaction evidence="13">
        <text>XTP + H2O = XMP + diphosphate + H(+)</text>
        <dbReference type="Rhea" id="RHEA:28610"/>
        <dbReference type="ChEBI" id="CHEBI:15377"/>
        <dbReference type="ChEBI" id="CHEBI:15378"/>
        <dbReference type="ChEBI" id="CHEBI:33019"/>
        <dbReference type="ChEBI" id="CHEBI:57464"/>
        <dbReference type="ChEBI" id="CHEBI:61314"/>
        <dbReference type="EC" id="3.6.1.66"/>
    </reaction>
</comment>
<comment type="similarity">
    <text evidence="2 13 14">Belongs to the HAM1 NTPase family.</text>
</comment>
<keyword evidence="8 13" id="KW-0546">Nucleotide metabolism</keyword>
<dbReference type="GO" id="GO:0036220">
    <property type="term" value="F:ITP diphosphatase activity"/>
    <property type="evidence" value="ECO:0007669"/>
    <property type="project" value="UniProtKB-UniRule"/>
</dbReference>
<sequence length="185" mass="20622">MSSKPITLVTGNANKLKEIIKILGSDFPRQIISKDIDLLEIQGSPDEVATAKCKEAAKVINGPVLVEDTALCMKSLNDLPGVYIKWFLKALTAENLHKLLAGFEDKSTYALCTFAYCEKDGEEVKIFRGKTPGMIVEARGPRQFGWDPCFLPDGFDKTYAELDSDVKNSISHRRRALEELKAYFS</sequence>
<keyword evidence="6 13" id="KW-0378">Hydrolase</keyword>
<dbReference type="FunFam" id="3.90.950.10:FF:000003">
    <property type="entry name" value="Inosine triphosphate pyrophosphatase"/>
    <property type="match status" value="1"/>
</dbReference>
<gene>
    <name evidence="15" type="ORF">DGYR_LOCUS922</name>
</gene>
<evidence type="ECO:0000256" key="12">
    <source>
        <dbReference type="ARBA" id="ARBA00093271"/>
    </source>
</evidence>
<evidence type="ECO:0000256" key="5">
    <source>
        <dbReference type="ARBA" id="ARBA00022741"/>
    </source>
</evidence>
<dbReference type="GO" id="GO:0036222">
    <property type="term" value="F:XTP diphosphatase activity"/>
    <property type="evidence" value="ECO:0007669"/>
    <property type="project" value="UniProtKB-UniRule"/>
</dbReference>
<proteinExistence type="inferred from homology"/>
<dbReference type="GO" id="GO:0005737">
    <property type="term" value="C:cytoplasm"/>
    <property type="evidence" value="ECO:0007669"/>
    <property type="project" value="UniProtKB-SubCell"/>
</dbReference>
<comment type="cofactor">
    <cofactor evidence="13">
        <name>Mg(2+)</name>
        <dbReference type="ChEBI" id="CHEBI:18420"/>
    </cofactor>
    <cofactor evidence="13">
        <name>Mn(2+)</name>
        <dbReference type="ChEBI" id="CHEBI:29035"/>
    </cofactor>
    <text evidence="13">Binds 1 divalent metal cation per subunit; can use either Mg(2+) or Mn(2+).</text>
</comment>
<comment type="function">
    <text evidence="9">Pyrophosphatase that hydrolyzes the non-canonical purine nucleotides inosine triphosphate (ITP), deoxyinosine triphosphate (dITP) as well as 2'-deoxy-N-6-hydroxylaminopurine triphosphate (dHAPTP) and xanthosine 5'-triphosphate (XTP) to their respective monophosphate derivatives. The enzyme does not distinguish between the deoxy- and ribose forms. Probably excludes non-canonical purines from RNA and DNA precursor pools, thus preventing their incorporation into RNA and DNA and avoiding chromosomal lesions.</text>
</comment>
<dbReference type="SUPFAM" id="SSF52972">
    <property type="entry name" value="ITPase-like"/>
    <property type="match status" value="1"/>
</dbReference>
<comment type="subunit">
    <text evidence="13">Homodimer.</text>
</comment>
<keyword evidence="13" id="KW-0464">Manganese</keyword>
<evidence type="ECO:0000256" key="9">
    <source>
        <dbReference type="ARBA" id="ARBA00054940"/>
    </source>
</evidence>
<dbReference type="Proteomes" id="UP000549394">
    <property type="component" value="Unassembled WGS sequence"/>
</dbReference>
<evidence type="ECO:0000256" key="3">
    <source>
        <dbReference type="ARBA" id="ARBA00022490"/>
    </source>
</evidence>
<dbReference type="InterPro" id="IPR029001">
    <property type="entry name" value="ITPase-like_fam"/>
</dbReference>
<comment type="catalytic activity">
    <reaction evidence="12">
        <text>N(6)-hydroxy-dATP + H2O = N(6)-hydroxy-dAMP + diphosphate + H(+)</text>
        <dbReference type="Rhea" id="RHEA:83971"/>
        <dbReference type="ChEBI" id="CHEBI:15377"/>
        <dbReference type="ChEBI" id="CHEBI:15378"/>
        <dbReference type="ChEBI" id="CHEBI:33019"/>
        <dbReference type="ChEBI" id="CHEBI:233529"/>
        <dbReference type="ChEBI" id="CHEBI:233530"/>
    </reaction>
    <physiologicalReaction direction="left-to-right" evidence="12">
        <dbReference type="Rhea" id="RHEA:83972"/>
    </physiologicalReaction>
</comment>
<keyword evidence="5 13" id="KW-0547">Nucleotide-binding</keyword>
<comment type="subcellular location">
    <subcellularLocation>
        <location evidence="1 13">Cytoplasm</location>
    </subcellularLocation>
</comment>
<reference evidence="15 16" key="1">
    <citation type="submission" date="2020-08" db="EMBL/GenBank/DDBJ databases">
        <authorList>
            <person name="Hejnol A."/>
        </authorList>
    </citation>
    <scope>NUCLEOTIDE SEQUENCE [LARGE SCALE GENOMIC DNA]</scope>
</reference>
<evidence type="ECO:0000256" key="2">
    <source>
        <dbReference type="ARBA" id="ARBA00008023"/>
    </source>
</evidence>
<keyword evidence="3 13" id="KW-0963">Cytoplasm</keyword>
<dbReference type="GO" id="GO:0046872">
    <property type="term" value="F:metal ion binding"/>
    <property type="evidence" value="ECO:0007669"/>
    <property type="project" value="UniProtKB-KW"/>
</dbReference>
<keyword evidence="7 13" id="KW-0460">Magnesium</keyword>
<keyword evidence="16" id="KW-1185">Reference proteome</keyword>
<comment type="caution">
    <text evidence="15">The sequence shown here is derived from an EMBL/GenBank/DDBJ whole genome shotgun (WGS) entry which is preliminary data.</text>
</comment>
<comment type="function">
    <text evidence="13">Pyrophosphatase that hydrolyzes non-canonical purine nucleotides such as inosine triphosphate (ITP), deoxyinosine triphosphate (dITP) or xanthosine 5'-triphosphate (XTP) to their respective monophosphate derivatives. The enzyme does not distinguish between the deoxy- and ribose forms. Probably excludes non-canonical purines from RNA and DNA precursor pools, thus preventing their incorporation into RNA and DNA and avoiding chromosomal lesions.</text>
</comment>
<dbReference type="HAMAP" id="MF_03148">
    <property type="entry name" value="HAM1_NTPase"/>
    <property type="match status" value="1"/>
</dbReference>
<feature type="binding site" evidence="13">
    <location>
        <position position="167"/>
    </location>
    <ligand>
        <name>ITP</name>
        <dbReference type="ChEBI" id="CHEBI:61402"/>
    </ligand>
</feature>
<evidence type="ECO:0000256" key="13">
    <source>
        <dbReference type="HAMAP-Rule" id="MF_03148"/>
    </source>
</evidence>
<dbReference type="PANTHER" id="PTHR11067:SF9">
    <property type="entry name" value="INOSINE TRIPHOSPHATE PYROPHOSPHATASE"/>
    <property type="match status" value="1"/>
</dbReference>
<protein>
    <recommendedName>
        <fullName evidence="13">Inosine triphosphate pyrophosphatase</fullName>
        <shortName evidence="13">ITPase</shortName>
        <shortName evidence="13">Inosine triphosphatase</shortName>
        <ecNumber evidence="13">3.6.1.66</ecNumber>
    </recommendedName>
    <alternativeName>
        <fullName evidence="13">Non-canonical purine NTP pyrophosphatase</fullName>
    </alternativeName>
    <alternativeName>
        <fullName evidence="13">Non-standard purine NTP pyrophosphatase</fullName>
    </alternativeName>
    <alternativeName>
        <fullName evidence="13">Nucleoside-triphosphate diphosphatase</fullName>
    </alternativeName>
    <alternativeName>
        <fullName evidence="13">Nucleoside-triphosphate pyrophosphatase</fullName>
        <shortName evidence="13">NTPase</shortName>
    </alternativeName>
    <alternativeName>
        <fullName evidence="13">XTP/dITP diphosphatase</fullName>
    </alternativeName>
</protein>
<dbReference type="EMBL" id="CAJFCJ010000002">
    <property type="protein sequence ID" value="CAD5111662.1"/>
    <property type="molecule type" value="Genomic_DNA"/>
</dbReference>
<dbReference type="AlphaFoldDB" id="A0A7I8V5T8"/>
<dbReference type="InterPro" id="IPR002637">
    <property type="entry name" value="RdgB/HAM1"/>
</dbReference>
<evidence type="ECO:0000256" key="14">
    <source>
        <dbReference type="RuleBase" id="RU003781"/>
    </source>
</evidence>
<keyword evidence="4 13" id="KW-0479">Metal-binding</keyword>
<dbReference type="Pfam" id="PF01725">
    <property type="entry name" value="Ham1p_like"/>
    <property type="match status" value="1"/>
</dbReference>
<evidence type="ECO:0000313" key="16">
    <source>
        <dbReference type="Proteomes" id="UP000549394"/>
    </source>
</evidence>
<evidence type="ECO:0000256" key="6">
    <source>
        <dbReference type="ARBA" id="ARBA00022801"/>
    </source>
</evidence>
<feature type="binding site" evidence="13">
    <location>
        <begin position="144"/>
        <end position="147"/>
    </location>
    <ligand>
        <name>ITP</name>
        <dbReference type="ChEBI" id="CHEBI:61402"/>
    </ligand>
</feature>
<evidence type="ECO:0000256" key="11">
    <source>
        <dbReference type="ARBA" id="ARBA00093255"/>
    </source>
</evidence>
<dbReference type="GO" id="GO:0000166">
    <property type="term" value="F:nucleotide binding"/>
    <property type="evidence" value="ECO:0007669"/>
    <property type="project" value="UniProtKB-KW"/>
</dbReference>
<evidence type="ECO:0000256" key="4">
    <source>
        <dbReference type="ARBA" id="ARBA00022723"/>
    </source>
</evidence>
<evidence type="ECO:0000256" key="1">
    <source>
        <dbReference type="ARBA" id="ARBA00004496"/>
    </source>
</evidence>
<evidence type="ECO:0000256" key="7">
    <source>
        <dbReference type="ARBA" id="ARBA00022842"/>
    </source>
</evidence>
<evidence type="ECO:0000256" key="8">
    <source>
        <dbReference type="ARBA" id="ARBA00023080"/>
    </source>
</evidence>
<dbReference type="GO" id="GO:0035870">
    <property type="term" value="F:dITP diphosphatase activity"/>
    <property type="evidence" value="ECO:0007669"/>
    <property type="project" value="UniProtKB-UniRule"/>
</dbReference>
<comment type="catalytic activity">
    <reaction evidence="10">
        <text>ITP + H2O = IMP + diphosphate + H(+)</text>
        <dbReference type="Rhea" id="RHEA:29399"/>
        <dbReference type="ChEBI" id="CHEBI:15377"/>
        <dbReference type="ChEBI" id="CHEBI:15378"/>
        <dbReference type="ChEBI" id="CHEBI:33019"/>
        <dbReference type="ChEBI" id="CHEBI:58053"/>
        <dbReference type="ChEBI" id="CHEBI:61402"/>
        <dbReference type="EC" id="3.6.1.66"/>
    </reaction>
    <physiologicalReaction direction="left-to-right" evidence="10">
        <dbReference type="Rhea" id="RHEA:29400"/>
    </physiologicalReaction>
</comment>
<dbReference type="CDD" id="cd00515">
    <property type="entry name" value="HAM1"/>
    <property type="match status" value="1"/>
</dbReference>
<feature type="binding site" evidence="13">
    <location>
        <begin position="10"/>
        <end position="15"/>
    </location>
    <ligand>
        <name>ITP</name>
        <dbReference type="ChEBI" id="CHEBI:61402"/>
    </ligand>
</feature>
<feature type="binding site" evidence="13">
    <location>
        <position position="52"/>
    </location>
    <ligand>
        <name>ITP</name>
        <dbReference type="ChEBI" id="CHEBI:61402"/>
    </ligand>
</feature>
<evidence type="ECO:0000256" key="10">
    <source>
        <dbReference type="ARBA" id="ARBA00093218"/>
    </source>
</evidence>
<name>A0A7I8V5T8_9ANNE</name>
<feature type="binding site" evidence="13">
    <location>
        <position position="40"/>
    </location>
    <ligand>
        <name>Mg(2+)</name>
        <dbReference type="ChEBI" id="CHEBI:18420"/>
    </ligand>
</feature>
<dbReference type="EC" id="3.6.1.66" evidence="13"/>
<dbReference type="OrthoDB" id="6288734at2759"/>
<dbReference type="Gene3D" id="3.90.950.10">
    <property type="match status" value="1"/>
</dbReference>
<evidence type="ECO:0000313" key="15">
    <source>
        <dbReference type="EMBL" id="CAD5111662.1"/>
    </source>
</evidence>
<feature type="binding site" evidence="13">
    <location>
        <begin position="172"/>
        <end position="173"/>
    </location>
    <ligand>
        <name>ITP</name>
        <dbReference type="ChEBI" id="CHEBI:61402"/>
    </ligand>
</feature>
<dbReference type="GO" id="GO:0009117">
    <property type="term" value="P:nucleotide metabolic process"/>
    <property type="evidence" value="ECO:0007669"/>
    <property type="project" value="UniProtKB-KW"/>
</dbReference>
<dbReference type="InterPro" id="IPR027502">
    <property type="entry name" value="ITPase"/>
</dbReference>
<feature type="binding site" evidence="13">
    <location>
        <position position="68"/>
    </location>
    <ligand>
        <name>Mg(2+)</name>
        <dbReference type="ChEBI" id="CHEBI:18420"/>
    </ligand>
</feature>
<organism evidence="15 16">
    <name type="scientific">Dimorphilus gyrociliatus</name>
    <dbReference type="NCBI Taxonomy" id="2664684"/>
    <lineage>
        <taxon>Eukaryota</taxon>
        <taxon>Metazoa</taxon>
        <taxon>Spiralia</taxon>
        <taxon>Lophotrochozoa</taxon>
        <taxon>Annelida</taxon>
        <taxon>Polychaeta</taxon>
        <taxon>Polychaeta incertae sedis</taxon>
        <taxon>Dinophilidae</taxon>
        <taxon>Dimorphilus</taxon>
    </lineage>
</organism>
<dbReference type="PANTHER" id="PTHR11067">
    <property type="entry name" value="INOSINE TRIPHOSPHATE PYROPHOSPHATASE/HAM1 PROTEIN"/>
    <property type="match status" value="1"/>
</dbReference>
<dbReference type="GO" id="GO:0009204">
    <property type="term" value="P:deoxyribonucleoside triphosphate catabolic process"/>
    <property type="evidence" value="ECO:0007669"/>
    <property type="project" value="UniProtKB-UniRule"/>
</dbReference>
<comment type="catalytic activity">
    <reaction evidence="11">
        <text>dITP + H2O = dIMP + diphosphate + H(+)</text>
        <dbReference type="Rhea" id="RHEA:28342"/>
        <dbReference type="ChEBI" id="CHEBI:15377"/>
        <dbReference type="ChEBI" id="CHEBI:15378"/>
        <dbReference type="ChEBI" id="CHEBI:33019"/>
        <dbReference type="ChEBI" id="CHEBI:61194"/>
        <dbReference type="ChEBI" id="CHEBI:61382"/>
        <dbReference type="EC" id="3.6.1.66"/>
    </reaction>
    <physiologicalReaction direction="left-to-right" evidence="11">
        <dbReference type="Rhea" id="RHEA:28343"/>
    </physiologicalReaction>
</comment>
<dbReference type="NCBIfam" id="TIGR00042">
    <property type="entry name" value="RdgB/HAM1 family non-canonical purine NTP pyrophosphatase"/>
    <property type="match status" value="1"/>
</dbReference>